<accession>A0A1E3XDL4</accession>
<name>A0A1E3XDL4_9BACT</name>
<proteinExistence type="predicted"/>
<dbReference type="Proteomes" id="UP000094056">
    <property type="component" value="Unassembled WGS sequence"/>
</dbReference>
<protein>
    <submittedName>
        <fullName evidence="1">Uncharacterized protein</fullName>
    </submittedName>
</protein>
<dbReference type="EMBL" id="MAYW01000022">
    <property type="protein sequence ID" value="ODS33670.1"/>
    <property type="molecule type" value="Genomic_DNA"/>
</dbReference>
<reference evidence="1 2" key="1">
    <citation type="submission" date="2016-07" db="EMBL/GenBank/DDBJ databases">
        <title>Draft genome of Scalindua rubra, obtained from a brine-seawater interface in the Red Sea, sheds light on salt adaptation in anammox bacteria.</title>
        <authorList>
            <person name="Speth D.R."/>
            <person name="Lagkouvardos I."/>
            <person name="Wang Y."/>
            <person name="Qian P.-Y."/>
            <person name="Dutilh B.E."/>
            <person name="Jetten M.S."/>
        </authorList>
    </citation>
    <scope>NUCLEOTIDE SEQUENCE [LARGE SCALE GENOMIC DNA]</scope>
    <source>
        <strain evidence="1">BSI-1</strain>
    </source>
</reference>
<gene>
    <name evidence="1" type="ORF">SCARUB_01190</name>
</gene>
<dbReference type="AlphaFoldDB" id="A0A1E3XDL4"/>
<sequence length="313" mass="35747">MITKTKSFSLNAVEGADITPDMLTLINKYSMKQLAVDDIYVRKYLMAHNGIDRDRERFPETILNDFARTLPGKSLLSGHQRPNPGIGLYFDAATEEISPDKFKQLTGEDINLPDNVSTAKILWGWIYMVKADFNAAIISNIEAGIYRHASIGFSASDLIQIKGEFGQILYREYVPPGDAREGSLVWLGAQPGATSQKSTEQFSDRNENKKDRDCDYWENPQKNPLFFPSERAKENPLIPKNRMDKESLIDDYVSLKIKLGDVKPNKREYVREIIKEAPKDFLEREIVVLVRRRNPLIPLNSQQEKRDSNPLIP</sequence>
<comment type="caution">
    <text evidence="1">The sequence shown here is derived from an EMBL/GenBank/DDBJ whole genome shotgun (WGS) entry which is preliminary data.</text>
</comment>
<evidence type="ECO:0000313" key="1">
    <source>
        <dbReference type="EMBL" id="ODS33670.1"/>
    </source>
</evidence>
<evidence type="ECO:0000313" key="2">
    <source>
        <dbReference type="Proteomes" id="UP000094056"/>
    </source>
</evidence>
<organism evidence="1 2">
    <name type="scientific">Candidatus Scalindua rubra</name>
    <dbReference type="NCBI Taxonomy" id="1872076"/>
    <lineage>
        <taxon>Bacteria</taxon>
        <taxon>Pseudomonadati</taxon>
        <taxon>Planctomycetota</taxon>
        <taxon>Candidatus Brocadiia</taxon>
        <taxon>Candidatus Brocadiales</taxon>
        <taxon>Candidatus Scalinduaceae</taxon>
        <taxon>Candidatus Scalindua</taxon>
    </lineage>
</organism>